<dbReference type="Pfam" id="PF11883">
    <property type="entry name" value="DUF3403"/>
    <property type="match status" value="1"/>
</dbReference>
<feature type="compositionally biased region" description="Polar residues" evidence="13">
    <location>
        <begin position="930"/>
        <end position="940"/>
    </location>
</feature>
<keyword evidence="6" id="KW-0547">Nucleotide-binding</keyword>
<dbReference type="SMART" id="SM00108">
    <property type="entry name" value="B_lectin"/>
    <property type="match status" value="2"/>
</dbReference>
<feature type="domain" description="Apple" evidence="15">
    <location>
        <begin position="796"/>
        <end position="862"/>
    </location>
</feature>
<sequence>MNLSVAVDTISLAQSIRDGETLVSVSQSFELGFFTPGNSNNRYLGIWYKFNPSTVVWVANRKNPITDKQGMLVMSDDGNLVLLSKDKSIIWSTNSSRVLESPVGQLLDSGNLVVRDNIDMSSDSDVWQSFDYPSDTLLPGMKLGWNLRTGFERYLTQWRSADDPSPGDFSFRLDIQGLPQLVITTGSRKDVRSGPWNSRQIGGIPMLSNLVFKPMLVHKQDELYFTFEPFNNTVKTHIVLHQSGKIHRLVWNWKTTEWSILYTWPFDSCDHYAQCGANNNCRINKTPICECLKGFIPKAEDEWDKHGLSQSRKCIEKSPSDCPSGEGFLKLTAIKLPDFNWYNNSMNINECEAECFKNCSCRAYANSDVSGGSGCLMWFGDLIDIRECPPGFSWGQDIFLRVPASELDELERSQDMLLFNINMSIETSMYELSDGERAKVGALGFGLGLLGSLRWWAGGLSWAVLSWAGYGLAFSAVDTISLAQSIRDGEKLVSASQSFELGFFNPGDSNNRYLGLWYKFDPSTVVWVANRKRPITDKQGMLVMRDDGNLELLSKDKKSIWSTNSSRVLENPVAQLLDSGNLVIRDSINMNSDNYVWQSFDYPSDISLPGMKLGWNLRTGFERYLTPWMSADDPSPGDFCLRLDIHGLPQLVITTGSRKEVRSGPWNGRQLGGTPFSDKVVNNFIFKAMLVHKQDELYYIYEPFNNTVKTHIILDQSGTMHRRVWNWKTTEWSILYTWPFDSCDHYAQCGANNNCRINKTPICECLKGFIPKAEDEWDTHGLSQSRKCIEKSPSDCLSGEGFLKLPAIKLPDFNWYNNSMNINECEAECFKNCSCRAYANSDVSGGSGCLMWFGDLIDIRECPPGFSWGQDIFLRVPASELDRPEMSSVVFMLANEGLLLPQPKQPGFFTERGFIPGSTSSSKEKSHTENAMSITTLDGR</sequence>
<keyword evidence="8" id="KW-0067">ATP-binding</keyword>
<evidence type="ECO:0000256" key="9">
    <source>
        <dbReference type="ARBA" id="ARBA00022989"/>
    </source>
</evidence>
<organism evidence="16 17">
    <name type="scientific">Acer yangbiense</name>
    <dbReference type="NCBI Taxonomy" id="1000413"/>
    <lineage>
        <taxon>Eukaryota</taxon>
        <taxon>Viridiplantae</taxon>
        <taxon>Streptophyta</taxon>
        <taxon>Embryophyta</taxon>
        <taxon>Tracheophyta</taxon>
        <taxon>Spermatophyta</taxon>
        <taxon>Magnoliopsida</taxon>
        <taxon>eudicotyledons</taxon>
        <taxon>Gunneridae</taxon>
        <taxon>Pentapetalae</taxon>
        <taxon>rosids</taxon>
        <taxon>malvids</taxon>
        <taxon>Sapindales</taxon>
        <taxon>Sapindaceae</taxon>
        <taxon>Hippocastanoideae</taxon>
        <taxon>Acereae</taxon>
        <taxon>Acer</taxon>
    </lineage>
</organism>
<evidence type="ECO:0000256" key="10">
    <source>
        <dbReference type="ARBA" id="ARBA00023136"/>
    </source>
</evidence>
<dbReference type="SUPFAM" id="SSF51110">
    <property type="entry name" value="alpha-D-mannose-specific plant lectins"/>
    <property type="match status" value="2"/>
</dbReference>
<comment type="subcellular location">
    <subcellularLocation>
        <location evidence="1">Membrane</location>
        <topology evidence="1">Single-pass type I membrane protein</topology>
    </subcellularLocation>
</comment>
<dbReference type="GO" id="GO:0005524">
    <property type="term" value="F:ATP binding"/>
    <property type="evidence" value="ECO:0007669"/>
    <property type="project" value="UniProtKB-KW"/>
</dbReference>
<evidence type="ECO:0000256" key="4">
    <source>
        <dbReference type="ARBA" id="ARBA00022692"/>
    </source>
</evidence>
<feature type="domain" description="Bulb-type lectin" evidence="14">
    <location>
        <begin position="7"/>
        <end position="127"/>
    </location>
</feature>
<dbReference type="PROSITE" id="PS50927">
    <property type="entry name" value="BULB_LECTIN"/>
    <property type="match status" value="2"/>
</dbReference>
<dbReference type="FunFam" id="2.90.10.10:FF:000004">
    <property type="entry name" value="G-type lectin S-receptor-like serine/threonine-protein kinase"/>
    <property type="match status" value="1"/>
</dbReference>
<keyword evidence="11" id="KW-1015">Disulfide bond</keyword>
<evidence type="ECO:0000256" key="6">
    <source>
        <dbReference type="ARBA" id="ARBA00022741"/>
    </source>
</evidence>
<evidence type="ECO:0000256" key="1">
    <source>
        <dbReference type="ARBA" id="ARBA00004479"/>
    </source>
</evidence>
<dbReference type="InterPro" id="IPR000858">
    <property type="entry name" value="S_locus_glycoprot_dom"/>
</dbReference>
<evidence type="ECO:0000259" key="15">
    <source>
        <dbReference type="PROSITE" id="PS50948"/>
    </source>
</evidence>
<keyword evidence="2" id="KW-0723">Serine/threonine-protein kinase</keyword>
<dbReference type="Pfam" id="PF08276">
    <property type="entry name" value="PAN_2"/>
    <property type="match status" value="2"/>
</dbReference>
<evidence type="ECO:0000256" key="13">
    <source>
        <dbReference type="SAM" id="MobiDB-lite"/>
    </source>
</evidence>
<evidence type="ECO:0000256" key="5">
    <source>
        <dbReference type="ARBA" id="ARBA00022729"/>
    </source>
</evidence>
<dbReference type="PROSITE" id="PS50948">
    <property type="entry name" value="PAN"/>
    <property type="match status" value="2"/>
</dbReference>
<evidence type="ECO:0000313" key="17">
    <source>
        <dbReference type="Proteomes" id="UP000323000"/>
    </source>
</evidence>
<dbReference type="InterPro" id="IPR036426">
    <property type="entry name" value="Bulb-type_lectin_dom_sf"/>
</dbReference>
<evidence type="ECO:0000256" key="11">
    <source>
        <dbReference type="ARBA" id="ARBA00023157"/>
    </source>
</evidence>
<keyword evidence="4" id="KW-0812">Transmembrane</keyword>
<evidence type="ECO:0000256" key="3">
    <source>
        <dbReference type="ARBA" id="ARBA00022679"/>
    </source>
</evidence>
<keyword evidence="5" id="KW-0732">Signal</keyword>
<dbReference type="PANTHER" id="PTHR32444:SF118">
    <property type="entry name" value="OS09G0551150 PROTEIN"/>
    <property type="match status" value="1"/>
</dbReference>
<dbReference type="OrthoDB" id="1910371at2759"/>
<dbReference type="InterPro" id="IPR003609">
    <property type="entry name" value="Pan_app"/>
</dbReference>
<feature type="domain" description="Bulb-type lectin" evidence="14">
    <location>
        <begin position="477"/>
        <end position="597"/>
    </location>
</feature>
<accession>A0A5C7IDV0</accession>
<gene>
    <name evidence="16" type="ORF">EZV62_008500</name>
</gene>
<keyword evidence="9" id="KW-1133">Transmembrane helix</keyword>
<dbReference type="PANTHER" id="PTHR32444">
    <property type="entry name" value="BULB-TYPE LECTIN DOMAIN-CONTAINING PROTEIN"/>
    <property type="match status" value="1"/>
</dbReference>
<feature type="region of interest" description="Disordered" evidence="13">
    <location>
        <begin position="917"/>
        <end position="940"/>
    </location>
</feature>
<dbReference type="InterPro" id="IPR021820">
    <property type="entry name" value="S-locus_recpt_kinase_C"/>
</dbReference>
<dbReference type="GO" id="GO:0004674">
    <property type="term" value="F:protein serine/threonine kinase activity"/>
    <property type="evidence" value="ECO:0007669"/>
    <property type="project" value="UniProtKB-KW"/>
</dbReference>
<dbReference type="PIRSF" id="PIRSF000641">
    <property type="entry name" value="SRK"/>
    <property type="match status" value="1"/>
</dbReference>
<comment type="caution">
    <text evidence="16">The sequence shown here is derived from an EMBL/GenBank/DDBJ whole genome shotgun (WGS) entry which is preliminary data.</text>
</comment>
<dbReference type="GO" id="GO:0016020">
    <property type="term" value="C:membrane"/>
    <property type="evidence" value="ECO:0007669"/>
    <property type="project" value="UniProtKB-SubCell"/>
</dbReference>
<evidence type="ECO:0000256" key="2">
    <source>
        <dbReference type="ARBA" id="ARBA00022527"/>
    </source>
</evidence>
<keyword evidence="17" id="KW-1185">Reference proteome</keyword>
<reference evidence="17" key="1">
    <citation type="journal article" date="2019" name="Gigascience">
        <title>De novo genome assembly of the endangered Acer yangbiense, a plant species with extremely small populations endemic to Yunnan Province, China.</title>
        <authorList>
            <person name="Yang J."/>
            <person name="Wariss H.M."/>
            <person name="Tao L."/>
            <person name="Zhang R."/>
            <person name="Yun Q."/>
            <person name="Hollingsworth P."/>
            <person name="Dao Z."/>
            <person name="Luo G."/>
            <person name="Guo H."/>
            <person name="Ma Y."/>
            <person name="Sun W."/>
        </authorList>
    </citation>
    <scope>NUCLEOTIDE SEQUENCE [LARGE SCALE GENOMIC DNA]</scope>
    <source>
        <strain evidence="17">cv. Malutang</strain>
    </source>
</reference>
<keyword evidence="10" id="KW-0472">Membrane</keyword>
<dbReference type="CDD" id="cd01098">
    <property type="entry name" value="PAN_AP_plant"/>
    <property type="match status" value="2"/>
</dbReference>
<dbReference type="CDD" id="cd00028">
    <property type="entry name" value="B_lectin"/>
    <property type="match status" value="2"/>
</dbReference>
<dbReference type="SMART" id="SM00473">
    <property type="entry name" value="PAN_AP"/>
    <property type="match status" value="2"/>
</dbReference>
<dbReference type="InterPro" id="IPR024171">
    <property type="entry name" value="SRK-like_kinase"/>
</dbReference>
<dbReference type="AlphaFoldDB" id="A0A5C7IDV0"/>
<dbReference type="InterPro" id="IPR001480">
    <property type="entry name" value="Bulb-type_lectin_dom"/>
</dbReference>
<keyword evidence="7" id="KW-0418">Kinase</keyword>
<dbReference type="Proteomes" id="UP000323000">
    <property type="component" value="Chromosome 3"/>
</dbReference>
<dbReference type="Pfam" id="PF00954">
    <property type="entry name" value="S_locus_glycop"/>
    <property type="match status" value="2"/>
</dbReference>
<dbReference type="Pfam" id="PF01453">
    <property type="entry name" value="B_lectin"/>
    <property type="match status" value="2"/>
</dbReference>
<dbReference type="Gene3D" id="2.90.10.10">
    <property type="entry name" value="Bulb-type lectin domain"/>
    <property type="match status" value="2"/>
</dbReference>
<dbReference type="FunFam" id="2.90.10.10:FF:000001">
    <property type="entry name" value="G-type lectin S-receptor-like serine/threonine-protein kinase"/>
    <property type="match status" value="1"/>
</dbReference>
<name>A0A5C7IDV0_9ROSI</name>
<dbReference type="GO" id="GO:0048544">
    <property type="term" value="P:recognition of pollen"/>
    <property type="evidence" value="ECO:0007669"/>
    <property type="project" value="InterPro"/>
</dbReference>
<evidence type="ECO:0000256" key="12">
    <source>
        <dbReference type="ARBA" id="ARBA00023180"/>
    </source>
</evidence>
<evidence type="ECO:0000256" key="8">
    <source>
        <dbReference type="ARBA" id="ARBA00022840"/>
    </source>
</evidence>
<feature type="domain" description="Apple" evidence="15">
    <location>
        <begin position="322"/>
        <end position="388"/>
    </location>
</feature>
<evidence type="ECO:0000313" key="16">
    <source>
        <dbReference type="EMBL" id="TXG67225.1"/>
    </source>
</evidence>
<keyword evidence="3" id="KW-0808">Transferase</keyword>
<evidence type="ECO:0000256" key="7">
    <source>
        <dbReference type="ARBA" id="ARBA00022777"/>
    </source>
</evidence>
<protein>
    <submittedName>
        <fullName evidence="16">Uncharacterized protein</fullName>
    </submittedName>
</protein>
<keyword evidence="12" id="KW-0325">Glycoprotein</keyword>
<proteinExistence type="predicted"/>
<dbReference type="EMBL" id="VAHF01000003">
    <property type="protein sequence ID" value="TXG67225.1"/>
    <property type="molecule type" value="Genomic_DNA"/>
</dbReference>
<evidence type="ECO:0000259" key="14">
    <source>
        <dbReference type="PROSITE" id="PS50927"/>
    </source>
</evidence>